<sequence length="397" mass="42920">MRTLSISKAVLSVILPSITTAQSATTYKLTEDLSYYNFFSAFDFFSGPDPTEGFVQYQNYTSAIEQGLVGYFTDTQSVFVGADYKSKDPNGRASVRLESKKGWNKGLLVADIRHMPASTCGSWPAYWLVGSDAEMNGKITWPDAGEIDLLEGVNDYKTNSVTLHTSAGCIVSNTTSPASGSDSTSPPFTGHLKTDDCNVAAPDQDANVGCSITAPSTMPATSLASRDPSSSKSRAFPSYGTDFNAVTGGVYAMEWTSTSISVWFIPRISAQFTTLFPSPASSTFLNTTLDVAAFGTPIAHFSGQCDFEKNFKNLKIVFDTTFCGSWASSEWKSGGCAAKTGVETCEAYVRDNPEAFTDTYWEIAGLKWFQKENVAVPVQQKNVVKPLVKGQGWFGGY</sequence>
<dbReference type="InterPro" id="IPR013320">
    <property type="entry name" value="ConA-like_dom_sf"/>
</dbReference>
<dbReference type="Gene3D" id="2.60.120.200">
    <property type="match status" value="1"/>
</dbReference>
<evidence type="ECO:0000313" key="4">
    <source>
        <dbReference type="Proteomes" id="UP001521222"/>
    </source>
</evidence>
<evidence type="ECO:0000256" key="1">
    <source>
        <dbReference type="SAM" id="SignalP"/>
    </source>
</evidence>
<dbReference type="EMBL" id="JAKIXB020000030">
    <property type="protein sequence ID" value="KAL1596039.1"/>
    <property type="molecule type" value="Genomic_DNA"/>
</dbReference>
<organism evidence="3 4">
    <name type="scientific">Nothophoma quercina</name>
    <dbReference type="NCBI Taxonomy" id="749835"/>
    <lineage>
        <taxon>Eukaryota</taxon>
        <taxon>Fungi</taxon>
        <taxon>Dikarya</taxon>
        <taxon>Ascomycota</taxon>
        <taxon>Pezizomycotina</taxon>
        <taxon>Dothideomycetes</taxon>
        <taxon>Pleosporomycetidae</taxon>
        <taxon>Pleosporales</taxon>
        <taxon>Pleosporineae</taxon>
        <taxon>Didymellaceae</taxon>
        <taxon>Nothophoma</taxon>
    </lineage>
</organism>
<comment type="caution">
    <text evidence="3">The sequence shown here is derived from an EMBL/GenBank/DDBJ whole genome shotgun (WGS) entry which is preliminary data.</text>
</comment>
<proteinExistence type="predicted"/>
<keyword evidence="1" id="KW-0732">Signal</keyword>
<dbReference type="SUPFAM" id="SSF49899">
    <property type="entry name" value="Concanavalin A-like lectins/glucanases"/>
    <property type="match status" value="1"/>
</dbReference>
<name>A0ABR3QVV8_9PLEO</name>
<protein>
    <submittedName>
        <fullName evidence="3">Nicotinate-nucleotide diphosphorylase (Carboxylating)</fullName>
    </submittedName>
</protein>
<reference evidence="3 4" key="1">
    <citation type="submission" date="2024-02" db="EMBL/GenBank/DDBJ databases">
        <title>De novo assembly and annotation of 12 fungi associated with fruit tree decline syndrome in Ontario, Canada.</title>
        <authorList>
            <person name="Sulman M."/>
            <person name="Ellouze W."/>
            <person name="Ilyukhin E."/>
        </authorList>
    </citation>
    <scope>NUCLEOTIDE SEQUENCE [LARGE SCALE GENOMIC DNA]</scope>
    <source>
        <strain evidence="3 4">M97-236</strain>
    </source>
</reference>
<dbReference type="PANTHER" id="PTHR10963:SF24">
    <property type="entry name" value="GLYCOSIDASE C21B10.07-RELATED"/>
    <property type="match status" value="1"/>
</dbReference>
<keyword evidence="4" id="KW-1185">Reference proteome</keyword>
<gene>
    <name evidence="3" type="primary">BNA6_1</name>
    <name evidence="3" type="ORF">SLS59_008028</name>
</gene>
<dbReference type="PANTHER" id="PTHR10963">
    <property type="entry name" value="GLYCOSYL HYDROLASE-RELATED"/>
    <property type="match status" value="1"/>
</dbReference>
<dbReference type="InterPro" id="IPR050546">
    <property type="entry name" value="Glycosyl_Hydrlase_16"/>
</dbReference>
<dbReference type="Proteomes" id="UP001521222">
    <property type="component" value="Unassembled WGS sequence"/>
</dbReference>
<dbReference type="PROSITE" id="PS51762">
    <property type="entry name" value="GH16_2"/>
    <property type="match status" value="1"/>
</dbReference>
<feature type="domain" description="GH16" evidence="2">
    <location>
        <begin position="42"/>
        <end position="335"/>
    </location>
</feature>
<dbReference type="Pfam" id="PF26113">
    <property type="entry name" value="GH16_XgeA"/>
    <property type="match status" value="1"/>
</dbReference>
<evidence type="ECO:0000259" key="2">
    <source>
        <dbReference type="PROSITE" id="PS51762"/>
    </source>
</evidence>
<feature type="chain" id="PRO_5046302850" evidence="1">
    <location>
        <begin position="22"/>
        <end position="397"/>
    </location>
</feature>
<accession>A0ABR3QVV8</accession>
<dbReference type="CDD" id="cd02181">
    <property type="entry name" value="GH16_fungal_Lam16A_glucanase"/>
    <property type="match status" value="1"/>
</dbReference>
<evidence type="ECO:0000313" key="3">
    <source>
        <dbReference type="EMBL" id="KAL1596039.1"/>
    </source>
</evidence>
<dbReference type="InterPro" id="IPR000757">
    <property type="entry name" value="Beta-glucanase-like"/>
</dbReference>
<feature type="signal peptide" evidence="1">
    <location>
        <begin position="1"/>
        <end position="21"/>
    </location>
</feature>